<evidence type="ECO:0000313" key="4">
    <source>
        <dbReference type="Proteomes" id="UP000032141"/>
    </source>
</evidence>
<dbReference type="OMA" id="MIERREC"/>
<feature type="compositionally biased region" description="Polar residues" evidence="1">
    <location>
        <begin position="179"/>
        <end position="190"/>
    </location>
</feature>
<keyword evidence="4" id="KW-1185">Reference proteome</keyword>
<reference evidence="3 4" key="1">
    <citation type="journal article" date="2014" name="Genome Biol.">
        <title>Transcriptome and methylome profiling reveals relics of genome dominance in the mesopolyploid Brassica oleracea.</title>
        <authorList>
            <person name="Parkin I.A."/>
            <person name="Koh C."/>
            <person name="Tang H."/>
            <person name="Robinson S.J."/>
            <person name="Kagale S."/>
            <person name="Clarke W.E."/>
            <person name="Town C.D."/>
            <person name="Nixon J."/>
            <person name="Krishnakumar V."/>
            <person name="Bidwell S.L."/>
            <person name="Denoeud F."/>
            <person name="Belcram H."/>
            <person name="Links M.G."/>
            <person name="Just J."/>
            <person name="Clarke C."/>
            <person name="Bender T."/>
            <person name="Huebert T."/>
            <person name="Mason A.S."/>
            <person name="Pires J.C."/>
            <person name="Barker G."/>
            <person name="Moore J."/>
            <person name="Walley P.G."/>
            <person name="Manoli S."/>
            <person name="Batley J."/>
            <person name="Edwards D."/>
            <person name="Nelson M.N."/>
            <person name="Wang X."/>
            <person name="Paterson A.H."/>
            <person name="King G."/>
            <person name="Bancroft I."/>
            <person name="Chalhoub B."/>
            <person name="Sharpe A.G."/>
        </authorList>
    </citation>
    <scope>NUCLEOTIDE SEQUENCE</scope>
    <source>
        <strain evidence="3 4">cv. TO1000</strain>
    </source>
</reference>
<dbReference type="eggNOG" id="KOG1075">
    <property type="taxonomic scope" value="Eukaryota"/>
</dbReference>
<name>A0A0D3E903_BRAOL</name>
<dbReference type="EnsemblPlants" id="Bo9g088570.1">
    <property type="protein sequence ID" value="Bo9g088570.1"/>
    <property type="gene ID" value="Bo9g088570"/>
</dbReference>
<proteinExistence type="predicted"/>
<protein>
    <recommendedName>
        <fullName evidence="2">Zinc knuckle CX2CX4HX4C domain-containing protein</fullName>
    </recommendedName>
</protein>
<feature type="region of interest" description="Disordered" evidence="1">
    <location>
        <begin position="178"/>
        <end position="207"/>
    </location>
</feature>
<evidence type="ECO:0000259" key="2">
    <source>
        <dbReference type="Pfam" id="PF14392"/>
    </source>
</evidence>
<accession>A0A0D3E903</accession>
<dbReference type="Pfam" id="PF14392">
    <property type="entry name" value="zf-CCHC_4"/>
    <property type="match status" value="1"/>
</dbReference>
<dbReference type="Gramene" id="Bo9g088570.1">
    <property type="protein sequence ID" value="Bo9g088570.1"/>
    <property type="gene ID" value="Bo9g088570"/>
</dbReference>
<dbReference type="HOGENOM" id="CLU_1181663_0_0_1"/>
<reference evidence="3" key="2">
    <citation type="submission" date="2015-03" db="UniProtKB">
        <authorList>
            <consortium name="EnsemblPlants"/>
        </authorList>
    </citation>
    <scope>IDENTIFICATION</scope>
</reference>
<evidence type="ECO:0000313" key="3">
    <source>
        <dbReference type="EnsemblPlants" id="Bo9g088570.1"/>
    </source>
</evidence>
<sequence>MGENLRRAIQDLNPRIDDALVALSAAVCSEVRRVNQFSMMGRPSMQTKKNIRALMNSLPKMWGLAGLISGRIVHRRKYERLRRFCDQCGMITHDSDDAEEEDGNPDPVDMEVPKQHGGPVVSVHTNQEQAGDSAIGSHVGLLQNFWSHAPMEEVQKEYERRVGVVRTKRRNDFIDSLLEESTSSHQNQGTESHVKEEVEKESDEDSDHVILEWEARRYADVDVSQYGSFLQDDTN</sequence>
<evidence type="ECO:0000256" key="1">
    <source>
        <dbReference type="SAM" id="MobiDB-lite"/>
    </source>
</evidence>
<dbReference type="InterPro" id="IPR025836">
    <property type="entry name" value="Zn_knuckle_CX2CX4HX4C"/>
</dbReference>
<organism evidence="3 4">
    <name type="scientific">Brassica oleracea var. oleracea</name>
    <dbReference type="NCBI Taxonomy" id="109376"/>
    <lineage>
        <taxon>Eukaryota</taxon>
        <taxon>Viridiplantae</taxon>
        <taxon>Streptophyta</taxon>
        <taxon>Embryophyta</taxon>
        <taxon>Tracheophyta</taxon>
        <taxon>Spermatophyta</taxon>
        <taxon>Magnoliopsida</taxon>
        <taxon>eudicotyledons</taxon>
        <taxon>Gunneridae</taxon>
        <taxon>Pentapetalae</taxon>
        <taxon>rosids</taxon>
        <taxon>malvids</taxon>
        <taxon>Brassicales</taxon>
        <taxon>Brassicaceae</taxon>
        <taxon>Brassiceae</taxon>
        <taxon>Brassica</taxon>
    </lineage>
</organism>
<dbReference type="Proteomes" id="UP000032141">
    <property type="component" value="Chromosome C9"/>
</dbReference>
<dbReference type="AlphaFoldDB" id="A0A0D3E903"/>
<feature type="domain" description="Zinc knuckle CX2CX4HX4C" evidence="2">
    <location>
        <begin position="77"/>
        <end position="95"/>
    </location>
</feature>